<dbReference type="EMBL" id="SMLK01000003">
    <property type="protein sequence ID" value="TFZ01926.1"/>
    <property type="molecule type" value="Genomic_DNA"/>
</dbReference>
<gene>
    <name evidence="2" type="ORF">EZ216_12110</name>
</gene>
<evidence type="ECO:0000256" key="1">
    <source>
        <dbReference type="SAM" id="MobiDB-lite"/>
    </source>
</evidence>
<dbReference type="Proteomes" id="UP000297839">
    <property type="component" value="Unassembled WGS sequence"/>
</dbReference>
<evidence type="ECO:0000313" key="3">
    <source>
        <dbReference type="Proteomes" id="UP000297839"/>
    </source>
</evidence>
<reference evidence="2 3" key="1">
    <citation type="submission" date="2019-03" db="EMBL/GenBank/DDBJ databases">
        <title>Ramlibacter sp. 18x22-1, whole genome shotgun sequence.</title>
        <authorList>
            <person name="Zhang X."/>
            <person name="Feng G."/>
            <person name="Zhu H."/>
        </authorList>
    </citation>
    <scope>NUCLEOTIDE SEQUENCE [LARGE SCALE GENOMIC DNA]</scope>
    <source>
        <strain evidence="2 3">18x22-1</strain>
    </source>
</reference>
<dbReference type="AlphaFoldDB" id="A0A4Z0BRH6"/>
<organism evidence="2 3">
    <name type="scientific">Ramlibacter humi</name>
    <dbReference type="NCBI Taxonomy" id="2530451"/>
    <lineage>
        <taxon>Bacteria</taxon>
        <taxon>Pseudomonadati</taxon>
        <taxon>Pseudomonadota</taxon>
        <taxon>Betaproteobacteria</taxon>
        <taxon>Burkholderiales</taxon>
        <taxon>Comamonadaceae</taxon>
        <taxon>Ramlibacter</taxon>
    </lineage>
</organism>
<protein>
    <submittedName>
        <fullName evidence="2">Uncharacterized protein</fullName>
    </submittedName>
</protein>
<sequence>MSLLRWFTRSKRPAEAGHSGSLPGSDTTRPPPLGSRKVERTHRRELLYTIVRECMVRAGVLTSSYRFKVLSLDGRGRQFMIMVDLVDAPVASSASLAAVENMIAEAAKARHQIAVKGVYWRQNSASAKGAAVKQPAAKAAQPTPAKAPSEADPIDAAEIAAFQKALAAGLAKPAAPADTLAATPTNRTPSYTLLTGFEDTEQAEAAATALSATQYGELR</sequence>
<dbReference type="RefSeq" id="WP_135250025.1">
    <property type="nucleotide sequence ID" value="NZ_SMLK01000003.1"/>
</dbReference>
<proteinExistence type="predicted"/>
<keyword evidence="3" id="KW-1185">Reference proteome</keyword>
<feature type="region of interest" description="Disordered" evidence="1">
    <location>
        <begin position="9"/>
        <end position="38"/>
    </location>
</feature>
<accession>A0A4Z0BRH6</accession>
<evidence type="ECO:0000313" key="2">
    <source>
        <dbReference type="EMBL" id="TFZ01926.1"/>
    </source>
</evidence>
<name>A0A4Z0BRH6_9BURK</name>
<feature type="region of interest" description="Disordered" evidence="1">
    <location>
        <begin position="131"/>
        <end position="151"/>
    </location>
</feature>
<dbReference type="OrthoDB" id="8903872at2"/>
<comment type="caution">
    <text evidence="2">The sequence shown here is derived from an EMBL/GenBank/DDBJ whole genome shotgun (WGS) entry which is preliminary data.</text>
</comment>